<evidence type="ECO:0000313" key="3">
    <source>
        <dbReference type="Proteomes" id="UP000030140"/>
    </source>
</evidence>
<reference evidence="2 3" key="1">
    <citation type="submission" date="2014-10" db="EMBL/GenBank/DDBJ databases">
        <title>Draft genome sequence of the proteorhodopsin-containing marine bacterium Dokdonia donghaensis.</title>
        <authorList>
            <person name="Gomez-Consarnau L."/>
            <person name="Gonzalez J.M."/>
            <person name="Riedel T."/>
            <person name="Jaenicke S."/>
            <person name="Wagner-Doebler I."/>
            <person name="Fuhrman J.A."/>
        </authorList>
    </citation>
    <scope>NUCLEOTIDE SEQUENCE [LARGE SCALE GENOMIC DNA]</scope>
    <source>
        <strain evidence="2 3">DSW-1</strain>
    </source>
</reference>
<keyword evidence="3" id="KW-1185">Reference proteome</keyword>
<name>A0A0A2H1I8_9FLAO</name>
<evidence type="ECO:0000256" key="1">
    <source>
        <dbReference type="SAM" id="MobiDB-lite"/>
    </source>
</evidence>
<gene>
    <name evidence="2" type="ORF">NV36_06545</name>
</gene>
<evidence type="ECO:0000313" key="2">
    <source>
        <dbReference type="EMBL" id="KGO06530.1"/>
    </source>
</evidence>
<dbReference type="Proteomes" id="UP000030140">
    <property type="component" value="Unassembled WGS sequence"/>
</dbReference>
<feature type="region of interest" description="Disordered" evidence="1">
    <location>
        <begin position="155"/>
        <end position="177"/>
    </location>
</feature>
<organism evidence="2 3">
    <name type="scientific">Dokdonia donghaensis DSW-1</name>
    <dbReference type="NCBI Taxonomy" id="1300343"/>
    <lineage>
        <taxon>Bacteria</taxon>
        <taxon>Pseudomonadati</taxon>
        <taxon>Bacteroidota</taxon>
        <taxon>Flavobacteriia</taxon>
        <taxon>Flavobacteriales</taxon>
        <taxon>Flavobacteriaceae</taxon>
        <taxon>Dokdonia</taxon>
    </lineage>
</organism>
<dbReference type="AlphaFoldDB" id="A0A0A2H1I8"/>
<dbReference type="EMBL" id="JSAQ01000001">
    <property type="protein sequence ID" value="KGO06530.1"/>
    <property type="molecule type" value="Genomic_DNA"/>
</dbReference>
<comment type="caution">
    <text evidence="2">The sequence shown here is derived from an EMBL/GenBank/DDBJ whole genome shotgun (WGS) entry which is preliminary data.</text>
</comment>
<proteinExistence type="predicted"/>
<protein>
    <submittedName>
        <fullName evidence="2">Uncharacterized protein</fullName>
    </submittedName>
</protein>
<accession>A0A0A2H1I8</accession>
<sequence>MYHTMAEIPDNIIPVQEADDLYKTYGDDRAPIIEKDVNDQYRGQDPPYEATRFVTADYEKLKEYIAFIDQESKEAGVTPKGLRIYFGATEPTKGKPGRETVFFNPVAAFKGIDGDISYAIHTGLDGSKQAITVGDVIDGKIPKASDTELVNGGVQSLAGDDWEYPPPPRQNDPNDYH</sequence>